<name>A0ACC0MFY7_RHOML</name>
<dbReference type="Proteomes" id="UP001062846">
    <property type="component" value="Chromosome 9"/>
</dbReference>
<comment type="caution">
    <text evidence="1">The sequence shown here is derived from an EMBL/GenBank/DDBJ whole genome shotgun (WGS) entry which is preliminary data.</text>
</comment>
<evidence type="ECO:0000313" key="2">
    <source>
        <dbReference type="Proteomes" id="UP001062846"/>
    </source>
</evidence>
<sequence>MARLNRTQIRRRRNKEAVVALSAFITSALAVFHLYFFITSTTQRSCPHLSPNPNFYQT</sequence>
<protein>
    <submittedName>
        <fullName evidence="1">Uncharacterized protein</fullName>
    </submittedName>
</protein>
<dbReference type="EMBL" id="CM046396">
    <property type="protein sequence ID" value="KAI8539273.1"/>
    <property type="molecule type" value="Genomic_DNA"/>
</dbReference>
<gene>
    <name evidence="1" type="ORF">RHMOL_Rhmol09G0169200</name>
</gene>
<organism evidence="1 2">
    <name type="scientific">Rhododendron molle</name>
    <name type="common">Chinese azalea</name>
    <name type="synonym">Azalea mollis</name>
    <dbReference type="NCBI Taxonomy" id="49168"/>
    <lineage>
        <taxon>Eukaryota</taxon>
        <taxon>Viridiplantae</taxon>
        <taxon>Streptophyta</taxon>
        <taxon>Embryophyta</taxon>
        <taxon>Tracheophyta</taxon>
        <taxon>Spermatophyta</taxon>
        <taxon>Magnoliopsida</taxon>
        <taxon>eudicotyledons</taxon>
        <taxon>Gunneridae</taxon>
        <taxon>Pentapetalae</taxon>
        <taxon>asterids</taxon>
        <taxon>Ericales</taxon>
        <taxon>Ericaceae</taxon>
        <taxon>Ericoideae</taxon>
        <taxon>Rhodoreae</taxon>
        <taxon>Rhododendron</taxon>
    </lineage>
</organism>
<evidence type="ECO:0000313" key="1">
    <source>
        <dbReference type="EMBL" id="KAI8539273.1"/>
    </source>
</evidence>
<reference evidence="1" key="1">
    <citation type="submission" date="2022-02" db="EMBL/GenBank/DDBJ databases">
        <title>Plant Genome Project.</title>
        <authorList>
            <person name="Zhang R.-G."/>
        </authorList>
    </citation>
    <scope>NUCLEOTIDE SEQUENCE</scope>
    <source>
        <strain evidence="1">AT1</strain>
    </source>
</reference>
<accession>A0ACC0MFY7</accession>
<keyword evidence="2" id="KW-1185">Reference proteome</keyword>
<proteinExistence type="predicted"/>